<keyword evidence="3" id="KW-0805">Transcription regulation</keyword>
<dbReference type="CDD" id="cd14704">
    <property type="entry name" value="bZIP_HY5-like"/>
    <property type="match status" value="1"/>
</dbReference>
<feature type="compositionally biased region" description="Low complexity" evidence="8">
    <location>
        <begin position="322"/>
        <end position="331"/>
    </location>
</feature>
<evidence type="ECO:0000256" key="6">
    <source>
        <dbReference type="ARBA" id="ARBA00023242"/>
    </source>
</evidence>
<dbReference type="EMBL" id="MU069580">
    <property type="protein sequence ID" value="KAF5838404.1"/>
    <property type="molecule type" value="Genomic_DNA"/>
</dbReference>
<dbReference type="PANTHER" id="PTHR47416:SF8">
    <property type="entry name" value="BASIC-LEUCINE ZIPPER TRANSCRIPTION FACTOR E-RELATED"/>
    <property type="match status" value="1"/>
</dbReference>
<feature type="region of interest" description="Disordered" evidence="8">
    <location>
        <begin position="226"/>
        <end position="269"/>
    </location>
</feature>
<feature type="region of interest" description="Disordered" evidence="8">
    <location>
        <begin position="315"/>
        <end position="344"/>
    </location>
</feature>
<dbReference type="SUPFAM" id="SSF57959">
    <property type="entry name" value="Leucine zipper domain"/>
    <property type="match status" value="1"/>
</dbReference>
<evidence type="ECO:0000259" key="9">
    <source>
        <dbReference type="PROSITE" id="PS50217"/>
    </source>
</evidence>
<dbReference type="InterPro" id="IPR046347">
    <property type="entry name" value="bZIP_sf"/>
</dbReference>
<protein>
    <recommendedName>
        <fullName evidence="9">BZIP domain-containing protein</fullName>
    </recommendedName>
</protein>
<keyword evidence="11" id="KW-1185">Reference proteome</keyword>
<feature type="region of interest" description="Disordered" evidence="8">
    <location>
        <begin position="155"/>
        <end position="175"/>
    </location>
</feature>
<evidence type="ECO:0000313" key="10">
    <source>
        <dbReference type="EMBL" id="KAF5838404.1"/>
    </source>
</evidence>
<gene>
    <name evidence="10" type="ORF">DUNSADRAFT_2940</name>
</gene>
<evidence type="ECO:0000256" key="4">
    <source>
        <dbReference type="ARBA" id="ARBA00023125"/>
    </source>
</evidence>
<dbReference type="PANTHER" id="PTHR47416">
    <property type="entry name" value="BASIC-LEUCINE ZIPPER TRANSCRIPTION FACTOR F-RELATED"/>
    <property type="match status" value="1"/>
</dbReference>
<evidence type="ECO:0000313" key="11">
    <source>
        <dbReference type="Proteomes" id="UP000815325"/>
    </source>
</evidence>
<dbReference type="Proteomes" id="UP000815325">
    <property type="component" value="Unassembled WGS sequence"/>
</dbReference>
<comment type="similarity">
    <text evidence="2">Belongs to the bZIP family.</text>
</comment>
<dbReference type="Pfam" id="PF00170">
    <property type="entry name" value="bZIP_1"/>
    <property type="match status" value="1"/>
</dbReference>
<evidence type="ECO:0000256" key="8">
    <source>
        <dbReference type="SAM" id="MobiDB-lite"/>
    </source>
</evidence>
<organism evidence="10 11">
    <name type="scientific">Dunaliella salina</name>
    <name type="common">Green alga</name>
    <name type="synonym">Protococcus salinus</name>
    <dbReference type="NCBI Taxonomy" id="3046"/>
    <lineage>
        <taxon>Eukaryota</taxon>
        <taxon>Viridiplantae</taxon>
        <taxon>Chlorophyta</taxon>
        <taxon>core chlorophytes</taxon>
        <taxon>Chlorophyceae</taxon>
        <taxon>CS clade</taxon>
        <taxon>Chlamydomonadales</taxon>
        <taxon>Dunaliellaceae</taxon>
        <taxon>Dunaliella</taxon>
    </lineage>
</organism>
<comment type="caution">
    <text evidence="10">The sequence shown here is derived from an EMBL/GenBank/DDBJ whole genome shotgun (WGS) entry which is preliminary data.</text>
</comment>
<dbReference type="InterPro" id="IPR004827">
    <property type="entry name" value="bZIP"/>
</dbReference>
<keyword evidence="4" id="KW-0238">DNA-binding</keyword>
<evidence type="ECO:0000256" key="3">
    <source>
        <dbReference type="ARBA" id="ARBA00023015"/>
    </source>
</evidence>
<dbReference type="SMART" id="SM00338">
    <property type="entry name" value="BRLZ"/>
    <property type="match status" value="1"/>
</dbReference>
<feature type="coiled-coil region" evidence="7">
    <location>
        <begin position="92"/>
        <end position="133"/>
    </location>
</feature>
<keyword evidence="5" id="KW-0804">Transcription</keyword>
<feature type="compositionally biased region" description="Polar residues" evidence="8">
    <location>
        <begin position="242"/>
        <end position="262"/>
    </location>
</feature>
<evidence type="ECO:0000256" key="1">
    <source>
        <dbReference type="ARBA" id="ARBA00004123"/>
    </source>
</evidence>
<dbReference type="PROSITE" id="PS50217">
    <property type="entry name" value="BZIP"/>
    <property type="match status" value="1"/>
</dbReference>
<accession>A0ABQ7GUV8</accession>
<feature type="domain" description="BZIP" evidence="9">
    <location>
        <begin position="74"/>
        <end position="137"/>
    </location>
</feature>
<keyword evidence="6" id="KW-0539">Nucleus</keyword>
<comment type="subcellular location">
    <subcellularLocation>
        <location evidence="1">Nucleus</location>
    </subcellularLocation>
</comment>
<dbReference type="Gene3D" id="1.20.5.170">
    <property type="match status" value="1"/>
</dbReference>
<proteinExistence type="inferred from homology"/>
<evidence type="ECO:0000256" key="5">
    <source>
        <dbReference type="ARBA" id="ARBA00023163"/>
    </source>
</evidence>
<name>A0ABQ7GUV8_DUNSA</name>
<sequence>MDSDWQLDPLHQGMDDPLDAFLFEPPALPDFHFAEMASCFPDVKQQQLIDELANEPKPQSAPEVDWKAIQDPEERRRQRRLAKNRLTAARSRERKKAILSELEAKLQGFEVENARLQEMLAAMGEENKDLKQQLGQLCNPGSASVAAAAAAAAAADGAPGRADADRSTKGTRNSNLPATSVKVLLALLLCMCLCKLTGEQLGLVLGGALPLLALAQLIETEGGLRTVGVSHGGRTKRRRTSNGRASSRSTIDAAHNTPSRNSAMAKHHNQQDNLSQVFAGLAHFLAAFGQAAPQLCQGLQYMLHSRAACIPKGMFGPGNSSGGRTSSDGSSMEQKEECGSGSEVGRVVAQGLPVKPSCRARSRQGPAGLLF</sequence>
<evidence type="ECO:0000256" key="2">
    <source>
        <dbReference type="ARBA" id="ARBA00007163"/>
    </source>
</evidence>
<reference evidence="10" key="1">
    <citation type="submission" date="2017-08" db="EMBL/GenBank/DDBJ databases">
        <authorList>
            <person name="Polle J.E."/>
            <person name="Barry K."/>
            <person name="Cushman J."/>
            <person name="Schmutz J."/>
            <person name="Tran D."/>
            <person name="Hathwaick L.T."/>
            <person name="Yim W.C."/>
            <person name="Jenkins J."/>
            <person name="Mckie-Krisberg Z.M."/>
            <person name="Prochnik S."/>
            <person name="Lindquist E."/>
            <person name="Dockter R.B."/>
            <person name="Adam C."/>
            <person name="Molina H."/>
            <person name="Bunkerborg J."/>
            <person name="Jin E."/>
            <person name="Buchheim M."/>
            <person name="Magnuson J."/>
        </authorList>
    </citation>
    <scope>NUCLEOTIDE SEQUENCE</scope>
    <source>
        <strain evidence="10">CCAP 19/18</strain>
    </source>
</reference>
<evidence type="ECO:0000256" key="7">
    <source>
        <dbReference type="SAM" id="Coils"/>
    </source>
</evidence>
<keyword evidence="7" id="KW-0175">Coiled coil</keyword>